<evidence type="ECO:0000256" key="1">
    <source>
        <dbReference type="SAM" id="Phobius"/>
    </source>
</evidence>
<evidence type="ECO:0000313" key="4">
    <source>
        <dbReference type="Proteomes" id="UP000036771"/>
    </source>
</evidence>
<dbReference type="Proteomes" id="UP000036771">
    <property type="component" value="Unassembled WGS sequence"/>
</dbReference>
<dbReference type="STRING" id="1629334.Cva_01661"/>
<dbReference type="OrthoDB" id="7173339at2"/>
<feature type="domain" description="Ancillary SecYEG translocon subunit/Cell division coordinator CpoB TPR" evidence="2">
    <location>
        <begin position="19"/>
        <end position="97"/>
    </location>
</feature>
<keyword evidence="1" id="KW-0812">Transmembrane</keyword>
<dbReference type="AlphaFoldDB" id="A0A0K8MEQ0"/>
<protein>
    <recommendedName>
        <fullName evidence="2">Ancillary SecYEG translocon subunit/Cell division coordinator CpoB TPR domain-containing protein</fullName>
    </recommendedName>
</protein>
<dbReference type="Pfam" id="PF09976">
    <property type="entry name" value="TPR_21"/>
    <property type="match status" value="1"/>
</dbReference>
<keyword evidence="1" id="KW-0472">Membrane</keyword>
<sequence>MSDLIEEIKEDVRFDQLIKFFRTYANYIISAVLVGLIFSVSYVFWQHSKEKQQRVMAIQFDQALQESTNGHNKQAMALLTALEQSASSGYKTLAAFRRSMLESNSSEEKVRIYTEIMHDSKIEPKFRELATVLWGYETIDSEGEAQLWEKLEPIAQSKSPWMNSASELLAFLEIRTGKTGAAIQRLKALNNDENVVSGIRARAFALLEQLGG</sequence>
<dbReference type="InterPro" id="IPR018704">
    <property type="entry name" value="SecYEG/CpoB_TPR"/>
</dbReference>
<gene>
    <name evidence="3" type="ORF">Cva_01661</name>
</gene>
<evidence type="ECO:0000259" key="2">
    <source>
        <dbReference type="Pfam" id="PF09976"/>
    </source>
</evidence>
<keyword evidence="1" id="KW-1133">Transmembrane helix</keyword>
<reference evidence="3 4" key="1">
    <citation type="submission" date="2015-03" db="EMBL/GenBank/DDBJ databases">
        <title>Caedibacter varicaedens, whole genome shotgun sequence.</title>
        <authorList>
            <person name="Suzuki H."/>
            <person name="Dapper A.L."/>
            <person name="Gibson A.K."/>
            <person name="Jackson C."/>
            <person name="Lee H."/>
            <person name="Pejaver V.R."/>
            <person name="Doak T."/>
            <person name="Lynch M."/>
        </authorList>
    </citation>
    <scope>NUCLEOTIDE SEQUENCE [LARGE SCALE GENOMIC DNA]</scope>
</reference>
<evidence type="ECO:0000313" key="3">
    <source>
        <dbReference type="EMBL" id="GAO98991.1"/>
    </source>
</evidence>
<dbReference type="EMBL" id="BBVC01000110">
    <property type="protein sequence ID" value="GAO98991.1"/>
    <property type="molecule type" value="Genomic_DNA"/>
</dbReference>
<accession>A0A0K8MEQ0</accession>
<organism evidence="3 4">
    <name type="scientific">Caedimonas varicaedens</name>
    <dbReference type="NCBI Taxonomy" id="1629334"/>
    <lineage>
        <taxon>Bacteria</taxon>
        <taxon>Pseudomonadati</taxon>
        <taxon>Pseudomonadota</taxon>
        <taxon>Alphaproteobacteria</taxon>
        <taxon>Holosporales</taxon>
        <taxon>Caedimonadaceae</taxon>
        <taxon>Caedimonas</taxon>
    </lineage>
</organism>
<keyword evidence="4" id="KW-1185">Reference proteome</keyword>
<comment type="caution">
    <text evidence="3">The sequence shown here is derived from an EMBL/GenBank/DDBJ whole genome shotgun (WGS) entry which is preliminary data.</text>
</comment>
<proteinExistence type="predicted"/>
<feature type="transmembrane region" description="Helical" evidence="1">
    <location>
        <begin position="24"/>
        <end position="45"/>
    </location>
</feature>
<name>A0A0K8MEQ0_9PROT</name>